<gene>
    <name evidence="6" type="ORF">ADINL_2994</name>
</gene>
<evidence type="ECO:0000256" key="3">
    <source>
        <dbReference type="ARBA" id="ARBA00023163"/>
    </source>
</evidence>
<keyword evidence="1" id="KW-0805">Transcription regulation</keyword>
<dbReference type="CDD" id="cd00038">
    <property type="entry name" value="CAP_ED"/>
    <property type="match status" value="1"/>
</dbReference>
<dbReference type="GO" id="GO:0005829">
    <property type="term" value="C:cytosol"/>
    <property type="evidence" value="ECO:0007669"/>
    <property type="project" value="TreeGrafter"/>
</dbReference>
<dbReference type="PATRIC" id="fig|267850.7.peg.2945"/>
<evidence type="ECO:0000259" key="5">
    <source>
        <dbReference type="PROSITE" id="PS51063"/>
    </source>
</evidence>
<feature type="domain" description="HTH crp-type" evidence="5">
    <location>
        <begin position="162"/>
        <end position="235"/>
    </location>
</feature>
<dbReference type="GO" id="GO:0003677">
    <property type="term" value="F:DNA binding"/>
    <property type="evidence" value="ECO:0007669"/>
    <property type="project" value="UniProtKB-KW"/>
</dbReference>
<dbReference type="OrthoDB" id="7643467at2"/>
<evidence type="ECO:0000313" key="6">
    <source>
        <dbReference type="EMBL" id="KDE38539.1"/>
    </source>
</evidence>
<dbReference type="SUPFAM" id="SSF51206">
    <property type="entry name" value="cAMP-binding domain-like"/>
    <property type="match status" value="1"/>
</dbReference>
<dbReference type="InterPro" id="IPR036390">
    <property type="entry name" value="WH_DNA-bd_sf"/>
</dbReference>
<dbReference type="EMBL" id="JMSZ01000042">
    <property type="protein sequence ID" value="KDE38539.1"/>
    <property type="molecule type" value="Genomic_DNA"/>
</dbReference>
<dbReference type="Proteomes" id="UP000027318">
    <property type="component" value="Unassembled WGS sequence"/>
</dbReference>
<evidence type="ECO:0000256" key="2">
    <source>
        <dbReference type="ARBA" id="ARBA00023125"/>
    </source>
</evidence>
<keyword evidence="7" id="KW-1185">Reference proteome</keyword>
<dbReference type="Gene3D" id="2.60.120.10">
    <property type="entry name" value="Jelly Rolls"/>
    <property type="match status" value="1"/>
</dbReference>
<organism evidence="6 7">
    <name type="scientific">Nitrincola lacisaponensis</name>
    <dbReference type="NCBI Taxonomy" id="267850"/>
    <lineage>
        <taxon>Bacteria</taxon>
        <taxon>Pseudomonadati</taxon>
        <taxon>Pseudomonadota</taxon>
        <taxon>Gammaproteobacteria</taxon>
        <taxon>Oceanospirillales</taxon>
        <taxon>Oceanospirillaceae</taxon>
        <taxon>Nitrincola</taxon>
    </lineage>
</organism>
<dbReference type="PANTHER" id="PTHR24567:SF75">
    <property type="entry name" value="FUMARATE AND NITRATE REDUCTION REGULATORY PROTEIN"/>
    <property type="match status" value="1"/>
</dbReference>
<evidence type="ECO:0000256" key="1">
    <source>
        <dbReference type="ARBA" id="ARBA00023015"/>
    </source>
</evidence>
<dbReference type="SUPFAM" id="SSF46785">
    <property type="entry name" value="Winged helix' DNA-binding domain"/>
    <property type="match status" value="1"/>
</dbReference>
<dbReference type="InterPro" id="IPR000595">
    <property type="entry name" value="cNMP-bd_dom"/>
</dbReference>
<dbReference type="PRINTS" id="PR00034">
    <property type="entry name" value="HTHCRP"/>
</dbReference>
<dbReference type="PROSITE" id="PS50042">
    <property type="entry name" value="CNMP_BINDING_3"/>
    <property type="match status" value="1"/>
</dbReference>
<evidence type="ECO:0000313" key="7">
    <source>
        <dbReference type="Proteomes" id="UP000027318"/>
    </source>
</evidence>
<dbReference type="Gene3D" id="1.10.10.10">
    <property type="entry name" value="Winged helix-like DNA-binding domain superfamily/Winged helix DNA-binding domain"/>
    <property type="match status" value="1"/>
</dbReference>
<dbReference type="FunFam" id="1.10.10.10:FF:000028">
    <property type="entry name" value="Fumarate/nitrate reduction transcriptional regulator Fnr"/>
    <property type="match status" value="1"/>
</dbReference>
<dbReference type="PROSITE" id="PS00042">
    <property type="entry name" value="HTH_CRP_1"/>
    <property type="match status" value="1"/>
</dbReference>
<evidence type="ECO:0000259" key="4">
    <source>
        <dbReference type="PROSITE" id="PS50042"/>
    </source>
</evidence>
<dbReference type="InterPro" id="IPR036388">
    <property type="entry name" value="WH-like_DNA-bd_sf"/>
</dbReference>
<dbReference type="PANTHER" id="PTHR24567">
    <property type="entry name" value="CRP FAMILY TRANSCRIPTIONAL REGULATORY PROTEIN"/>
    <property type="match status" value="1"/>
</dbReference>
<protein>
    <submittedName>
        <fullName evidence="6">Fumarate and nitrate reduction regulatory protein</fullName>
    </submittedName>
</protein>
<dbReference type="InterPro" id="IPR014710">
    <property type="entry name" value="RmlC-like_jellyroll"/>
</dbReference>
<comment type="caution">
    <text evidence="6">The sequence shown here is derived from an EMBL/GenBank/DDBJ whole genome shotgun (WGS) entry which is preliminary data.</text>
</comment>
<dbReference type="SMART" id="SM00100">
    <property type="entry name" value="cNMP"/>
    <property type="match status" value="1"/>
</dbReference>
<dbReference type="AlphaFoldDB" id="A0A063XYG9"/>
<reference evidence="6 7" key="1">
    <citation type="journal article" date="2005" name="Int. J. Syst. Evol. Microbiol.">
        <title>Nitrincola lacisaponensis gen. nov., sp. nov., a novel alkaliphilic bacterium isolated from an alkaline, saline lake.</title>
        <authorList>
            <person name="Dimitriu P.A."/>
            <person name="Shukla S.K."/>
            <person name="Conradt J."/>
            <person name="Marquez M.C."/>
            <person name="Ventosa A."/>
            <person name="Maglia A."/>
            <person name="Peyton B.M."/>
            <person name="Pinkart H.C."/>
            <person name="Mormile M.R."/>
        </authorList>
    </citation>
    <scope>NUCLEOTIDE SEQUENCE [LARGE SCALE GENOMIC DNA]</scope>
    <source>
        <strain evidence="6 7">4CA</strain>
    </source>
</reference>
<dbReference type="SMART" id="SM00419">
    <property type="entry name" value="HTH_CRP"/>
    <property type="match status" value="1"/>
</dbReference>
<dbReference type="GO" id="GO:0003700">
    <property type="term" value="F:DNA-binding transcription factor activity"/>
    <property type="evidence" value="ECO:0007669"/>
    <property type="project" value="InterPro"/>
</dbReference>
<proteinExistence type="predicted"/>
<dbReference type="InterPro" id="IPR018490">
    <property type="entry name" value="cNMP-bd_dom_sf"/>
</dbReference>
<dbReference type="Pfam" id="PF13545">
    <property type="entry name" value="HTH_Crp_2"/>
    <property type="match status" value="1"/>
</dbReference>
<dbReference type="Pfam" id="PF00027">
    <property type="entry name" value="cNMP_binding"/>
    <property type="match status" value="1"/>
</dbReference>
<dbReference type="FunFam" id="2.60.120.10:FF:000004">
    <property type="entry name" value="Fumarate/nitrate reduction transcriptional regulator Fnr"/>
    <property type="match status" value="1"/>
</dbReference>
<keyword evidence="2" id="KW-0238">DNA-binding</keyword>
<dbReference type="PROSITE" id="PS51063">
    <property type="entry name" value="HTH_CRP_2"/>
    <property type="match status" value="1"/>
</dbReference>
<name>A0A063XYG9_9GAMM</name>
<sequence>MDDKKMTGKLHSLNQVHCSTCSLSSLCLPVSLNMTEMERLDTIIDKSRPLKKGEHLFRQGDNFNSVYAIRAGSVKSYSITDDGEEQITGFFFPGELVGLSGYDTSVYPVSAKVLETTTVCEIPFERLDDLSGHMPELRRQILRTMSKEICNDQQMMMLLAKKNAEQRVASFLLKLSQRFHERGYSASFFRLSMSRNEIGNYLGLAVETISRIFTRFQTLDLIHVDGKEVEILNAERLLEHSGEAQASENTCSKQGR</sequence>
<keyword evidence="3" id="KW-0804">Transcription</keyword>
<dbReference type="InterPro" id="IPR050397">
    <property type="entry name" value="Env_Response_Regulators"/>
</dbReference>
<dbReference type="CDD" id="cd00092">
    <property type="entry name" value="HTH_CRP"/>
    <property type="match status" value="1"/>
</dbReference>
<dbReference type="RefSeq" id="WP_084154552.1">
    <property type="nucleotide sequence ID" value="NZ_JBKBNO010000003.1"/>
</dbReference>
<dbReference type="STRING" id="267850.ADINL_2994"/>
<dbReference type="InterPro" id="IPR018335">
    <property type="entry name" value="Tscrpt_reg_HTH_Crp-type_CS"/>
</dbReference>
<dbReference type="NCBIfam" id="NF008365">
    <property type="entry name" value="PRK11161.1"/>
    <property type="match status" value="1"/>
</dbReference>
<accession>A0A063XYG9</accession>
<dbReference type="InterPro" id="IPR012318">
    <property type="entry name" value="HTH_CRP"/>
</dbReference>
<feature type="domain" description="Cyclic nucleotide-binding" evidence="4">
    <location>
        <begin position="28"/>
        <end position="98"/>
    </location>
</feature>